<sequence>MSAQPSSTSTSAPAIIPGAALPTSSKPKRNKKKLSAKANDVIATPEAEAHGATTAPAAEEPAITGNDINRGSREKGPVEEVITKRIRQLGKKIQRFKGYVSQPHDSLNADQKSAINSLPTLESIYKELEDLAKQVEPVELEQAGKIRELKEQAKQEAEGTVAGKVSEFQASLSTPLSLFLRLHQLLHPARSSDHEHLTFARLDLPSNLQDEVQATDVLRVGRMYEDLVVGGEQGSGVIAGLIKGPIGEDEENDHVHHLLSLLSSSNSISADDSSPEEADLGITQSAPEVEEPVSKAASDDGIANGDVQEEGEQNPEPVSAVGEDGNGALNFLQEDELENVIQQSQSNETIPPQFIQEPVTTIPPPPIDSAPIQSGNGTSALANFNASGNFDWAADEDLDEATEAAHIRQAFALPPSGTQTPALQSEPQGRVEEQTVPTEEEEPAIALIQENELANAHIAESAVDSPSAIENSSIPAPPAVEVKETPVQTNVNGNKGRGHGQNRGRAGRNTSGRNQNQQQNQQQQHNQGQKGQSTPRVDEDGFQVVGRQLLPSSQRGRGNANTGRGRNDGQRGRGNQNGRGRGGPGGRGGARNVSNAGTSGADRQNQGQQAINRQPRQQREPSQSQVKPAAPATIA</sequence>
<feature type="region of interest" description="Disordered" evidence="1">
    <location>
        <begin position="266"/>
        <end position="326"/>
    </location>
</feature>
<feature type="compositionally biased region" description="Low complexity" evidence="1">
    <location>
        <begin position="514"/>
        <end position="532"/>
    </location>
</feature>
<proteinExistence type="predicted"/>
<feature type="compositionally biased region" description="Low complexity" evidence="1">
    <location>
        <begin position="43"/>
        <end position="62"/>
    </location>
</feature>
<dbReference type="EMBL" id="CP144100">
    <property type="protein sequence ID" value="WWC87609.1"/>
    <property type="molecule type" value="Genomic_DNA"/>
</dbReference>
<accession>A0AAX4JS74</accession>
<feature type="compositionally biased region" description="Basic residues" evidence="1">
    <location>
        <begin position="496"/>
        <end position="506"/>
    </location>
</feature>
<dbReference type="AlphaFoldDB" id="A0AAX4JS74"/>
<protein>
    <submittedName>
        <fullName evidence="2">Uncharacterized protein</fullName>
    </submittedName>
</protein>
<feature type="compositionally biased region" description="Low complexity" evidence="1">
    <location>
        <begin position="555"/>
        <end position="564"/>
    </location>
</feature>
<feature type="compositionally biased region" description="Low complexity" evidence="1">
    <location>
        <begin position="1"/>
        <end position="17"/>
    </location>
</feature>
<dbReference type="Proteomes" id="UP001355207">
    <property type="component" value="Chromosome 3"/>
</dbReference>
<organism evidence="2 3">
    <name type="scientific">Kwoniella dendrophila CBS 6074</name>
    <dbReference type="NCBI Taxonomy" id="1295534"/>
    <lineage>
        <taxon>Eukaryota</taxon>
        <taxon>Fungi</taxon>
        <taxon>Dikarya</taxon>
        <taxon>Basidiomycota</taxon>
        <taxon>Agaricomycotina</taxon>
        <taxon>Tremellomycetes</taxon>
        <taxon>Tremellales</taxon>
        <taxon>Cryptococcaceae</taxon>
        <taxon>Kwoniella</taxon>
    </lineage>
</organism>
<feature type="region of interest" description="Disordered" evidence="1">
    <location>
        <begin position="457"/>
        <end position="635"/>
    </location>
</feature>
<reference evidence="2 3" key="1">
    <citation type="submission" date="2024-01" db="EMBL/GenBank/DDBJ databases">
        <title>Comparative genomics of Cryptococcus and Kwoniella reveals pathogenesis evolution and contrasting modes of karyotype evolution via chromosome fusion or intercentromeric recombination.</title>
        <authorList>
            <person name="Coelho M.A."/>
            <person name="David-Palma M."/>
            <person name="Shea T."/>
            <person name="Bowers K."/>
            <person name="McGinley-Smith S."/>
            <person name="Mohammad A.W."/>
            <person name="Gnirke A."/>
            <person name="Yurkov A.M."/>
            <person name="Nowrousian M."/>
            <person name="Sun S."/>
            <person name="Cuomo C.A."/>
            <person name="Heitman J."/>
        </authorList>
    </citation>
    <scope>NUCLEOTIDE SEQUENCE [LARGE SCALE GENOMIC DNA]</scope>
    <source>
        <strain evidence="2 3">CBS 6074</strain>
    </source>
</reference>
<feature type="compositionally biased region" description="Gly residues" evidence="1">
    <location>
        <begin position="575"/>
        <end position="589"/>
    </location>
</feature>
<feature type="compositionally biased region" description="Polar residues" evidence="1">
    <location>
        <begin position="416"/>
        <end position="427"/>
    </location>
</feature>
<feature type="compositionally biased region" description="Basic residues" evidence="1">
    <location>
        <begin position="26"/>
        <end position="35"/>
    </location>
</feature>
<evidence type="ECO:0000256" key="1">
    <source>
        <dbReference type="SAM" id="MobiDB-lite"/>
    </source>
</evidence>
<dbReference type="RefSeq" id="XP_066074372.1">
    <property type="nucleotide sequence ID" value="XM_066218275.1"/>
</dbReference>
<evidence type="ECO:0000313" key="3">
    <source>
        <dbReference type="Proteomes" id="UP001355207"/>
    </source>
</evidence>
<feature type="compositionally biased region" description="Polar residues" evidence="1">
    <location>
        <begin position="593"/>
        <end position="612"/>
    </location>
</feature>
<evidence type="ECO:0000313" key="2">
    <source>
        <dbReference type="EMBL" id="WWC87609.1"/>
    </source>
</evidence>
<gene>
    <name evidence="2" type="ORF">L201_002499</name>
</gene>
<dbReference type="GeneID" id="91093171"/>
<feature type="region of interest" description="Disordered" evidence="1">
    <location>
        <begin position="410"/>
        <end position="441"/>
    </location>
</feature>
<feature type="region of interest" description="Disordered" evidence="1">
    <location>
        <begin position="1"/>
        <end position="77"/>
    </location>
</feature>
<keyword evidence="3" id="KW-1185">Reference proteome</keyword>
<name>A0AAX4JS74_9TREE</name>